<sequence>MSRQDTIDLTGPIDVEPPLGERGTGESHARRWTGGWGFVAKLTLMALVNAAGVALGWSAYVEGSWGILLGAVAILVVTNWVYFSRRALPLKYLLPGLLFLLVFQLFTIVYTGVVAFTNYGTGHNSTQEQAVDAALIQSERRVEGSETYPLTVVERLGTVGFAIVDGDEVRVGTAESPLAAAPDASVDDAGRASDVPGWDVVAYQRLLEDQALQEEVLELRVPVSDDAEDGSIRTREGTTGAIYLSTLEWDPDAQTMTDTATGVVYRANDDGQFSSDDGETLPVGWRVGVGFENFTRAITDTDYSGPLLRITAWTFSFAILTVATSFLVGLVLALVFNDARVRGRNVLRTLFILPYAFPAFLSALLWQGMLNPNADYGLINDWFFFGAYIPWLTDPWLAKLSIILVNLWLSFPYWFLICTGALQSLPDDVLEAAKIDGAGTWRTWRTIIMPLLLISTTPLLIASFAFNFNNFAIIYLLTGGGPRFPDTSAPLGHTDILISMIYQISGVAGGRADYGLASALSIIVFVIIGTISGLAFRRTRRLEEVL</sequence>
<evidence type="ECO:0000256" key="9">
    <source>
        <dbReference type="RuleBase" id="RU363032"/>
    </source>
</evidence>
<dbReference type="Pfam" id="PF00528">
    <property type="entry name" value="BPD_transp_1"/>
    <property type="match status" value="1"/>
</dbReference>
<comment type="similarity">
    <text evidence="2 10">Belongs to the binding-protein-dependent transport system permease family. MalFG subfamily.</text>
</comment>
<dbReference type="SUPFAM" id="SSF161098">
    <property type="entry name" value="MetI-like"/>
    <property type="match status" value="1"/>
</dbReference>
<keyword evidence="13" id="KW-0456">Lyase</keyword>
<dbReference type="Gene3D" id="3.10.650.10">
    <property type="entry name" value="MalF N-terminal region-like"/>
    <property type="match status" value="1"/>
</dbReference>
<dbReference type="InterPro" id="IPR035906">
    <property type="entry name" value="MetI-like_sf"/>
</dbReference>
<dbReference type="InterPro" id="IPR032550">
    <property type="entry name" value="TM_PBP2_N"/>
</dbReference>
<keyword evidence="5 10" id="KW-0762">Sugar transport</keyword>
<dbReference type="SUPFAM" id="SSF160964">
    <property type="entry name" value="MalF N-terminal region-like"/>
    <property type="match status" value="1"/>
</dbReference>
<dbReference type="RefSeq" id="WP_015883562.1">
    <property type="nucleotide sequence ID" value="NC_012669.1"/>
</dbReference>
<evidence type="ECO:0000256" key="11">
    <source>
        <dbReference type="SAM" id="MobiDB-lite"/>
    </source>
</evidence>
<dbReference type="InterPro" id="IPR000515">
    <property type="entry name" value="MetI-like"/>
</dbReference>
<comment type="function">
    <text evidence="10">Part of the ABC transporter complex MalEFGK involved in maltose/maltodextrin import. Probably responsible for the translocation of the substrate across the membrane.</text>
</comment>
<accession>C5BZZ2</accession>
<protein>
    <recommendedName>
        <fullName evidence="10">Maltose/maltodextrin transport system permease protein</fullName>
    </recommendedName>
</protein>
<feature type="transmembrane region" description="Helical" evidence="9">
    <location>
        <begin position="347"/>
        <end position="366"/>
    </location>
</feature>
<evidence type="ECO:0000256" key="8">
    <source>
        <dbReference type="ARBA" id="ARBA00023136"/>
    </source>
</evidence>
<dbReference type="PROSITE" id="PS50928">
    <property type="entry name" value="ABC_TM1"/>
    <property type="match status" value="1"/>
</dbReference>
<feature type="transmembrane region" description="Helical" evidence="9">
    <location>
        <begin position="451"/>
        <end position="477"/>
    </location>
</feature>
<dbReference type="OrthoDB" id="9805974at2"/>
<name>C5BZZ2_BEUC1</name>
<feature type="region of interest" description="Disordered" evidence="11">
    <location>
        <begin position="1"/>
        <end position="28"/>
    </location>
</feature>
<dbReference type="eggNOG" id="COG1175">
    <property type="taxonomic scope" value="Bacteria"/>
</dbReference>
<dbReference type="Proteomes" id="UP000007962">
    <property type="component" value="Chromosome"/>
</dbReference>
<dbReference type="GO" id="GO:0015423">
    <property type="term" value="F:ABC-type maltose transporter activity"/>
    <property type="evidence" value="ECO:0007669"/>
    <property type="project" value="TreeGrafter"/>
</dbReference>
<organism evidence="13 14">
    <name type="scientific">Beutenbergia cavernae (strain ATCC BAA-8 / DSM 12333 / CCUG 43141 / JCM 11478 / NBRC 16432 / NCIMB 13614 / HKI 0122)</name>
    <dbReference type="NCBI Taxonomy" id="471853"/>
    <lineage>
        <taxon>Bacteria</taxon>
        <taxon>Bacillati</taxon>
        <taxon>Actinomycetota</taxon>
        <taxon>Actinomycetes</taxon>
        <taxon>Micrococcales</taxon>
        <taxon>Beutenbergiaceae</taxon>
        <taxon>Beutenbergia</taxon>
    </lineage>
</organism>
<feature type="transmembrane region" description="Helical" evidence="9">
    <location>
        <begin position="312"/>
        <end position="335"/>
    </location>
</feature>
<dbReference type="Gene3D" id="1.10.3720.10">
    <property type="entry name" value="MetI-like"/>
    <property type="match status" value="1"/>
</dbReference>
<gene>
    <name evidence="13" type="ordered locus">Bcav_3078</name>
</gene>
<dbReference type="GO" id="GO:1990060">
    <property type="term" value="C:maltose transport complex"/>
    <property type="evidence" value="ECO:0007669"/>
    <property type="project" value="TreeGrafter"/>
</dbReference>
<dbReference type="KEGG" id="bcv:Bcav_3078"/>
<dbReference type="HOGENOM" id="CLU_016047_20_1_11"/>
<dbReference type="GO" id="GO:0042956">
    <property type="term" value="P:maltodextrin transmembrane transport"/>
    <property type="evidence" value="ECO:0007669"/>
    <property type="project" value="TreeGrafter"/>
</dbReference>
<dbReference type="PANTHER" id="PTHR47314:SF1">
    <property type="entry name" value="MALTOSE_MALTODEXTRIN TRANSPORT SYSTEM PERMEASE PROTEIN MALF"/>
    <property type="match status" value="1"/>
</dbReference>
<dbReference type="EMBL" id="CP001618">
    <property type="protein sequence ID" value="ACQ81322.1"/>
    <property type="molecule type" value="Genomic_DNA"/>
</dbReference>
<proteinExistence type="inferred from homology"/>
<evidence type="ECO:0000256" key="5">
    <source>
        <dbReference type="ARBA" id="ARBA00022597"/>
    </source>
</evidence>
<keyword evidence="4 10" id="KW-1003">Cell membrane</keyword>
<feature type="transmembrane region" description="Helical" evidence="9">
    <location>
        <begin position="38"/>
        <end position="59"/>
    </location>
</feature>
<evidence type="ECO:0000256" key="6">
    <source>
        <dbReference type="ARBA" id="ARBA00022692"/>
    </source>
</evidence>
<keyword evidence="3 9" id="KW-0813">Transport</keyword>
<evidence type="ECO:0000313" key="14">
    <source>
        <dbReference type="Proteomes" id="UP000007962"/>
    </source>
</evidence>
<feature type="transmembrane region" description="Helical" evidence="9">
    <location>
        <begin position="92"/>
        <end position="116"/>
    </location>
</feature>
<feature type="transmembrane region" description="Helical" evidence="9">
    <location>
        <begin position="514"/>
        <end position="536"/>
    </location>
</feature>
<feature type="transmembrane region" description="Helical" evidence="9">
    <location>
        <begin position="396"/>
        <end position="416"/>
    </location>
</feature>
<dbReference type="PANTHER" id="PTHR47314">
    <property type="entry name" value="MALTOSE/MALTODEXTRIN TRANSPORT SYSTEM PERMEASE PROTEIN MALF"/>
    <property type="match status" value="1"/>
</dbReference>
<dbReference type="GO" id="GO:0016829">
    <property type="term" value="F:lyase activity"/>
    <property type="evidence" value="ECO:0007669"/>
    <property type="project" value="UniProtKB-KW"/>
</dbReference>
<reference evidence="13 14" key="1">
    <citation type="journal article" date="2009" name="Stand. Genomic Sci.">
        <title>Complete genome sequence of Beutenbergia cavernae type strain (HKI 0122).</title>
        <authorList>
            <person name="Land M."/>
            <person name="Pukall R."/>
            <person name="Abt B."/>
            <person name="Goker M."/>
            <person name="Rohde M."/>
            <person name="Glavina Del Rio T."/>
            <person name="Tice H."/>
            <person name="Copeland A."/>
            <person name="Cheng J.F."/>
            <person name="Lucas S."/>
            <person name="Chen F."/>
            <person name="Nolan M."/>
            <person name="Bruce D."/>
            <person name="Goodwin L."/>
            <person name="Pitluck S."/>
            <person name="Ivanova N."/>
            <person name="Mavromatis K."/>
            <person name="Ovchinnikova G."/>
            <person name="Pati A."/>
            <person name="Chen A."/>
            <person name="Palaniappan K."/>
            <person name="Hauser L."/>
            <person name="Chang Y.J."/>
            <person name="Jefferies C.C."/>
            <person name="Saunders E."/>
            <person name="Brettin T."/>
            <person name="Detter J.C."/>
            <person name="Han C."/>
            <person name="Chain P."/>
            <person name="Bristow J."/>
            <person name="Eisen J.A."/>
            <person name="Markowitz V."/>
            <person name="Hugenholtz P."/>
            <person name="Kyrpides N.C."/>
            <person name="Klenk H.P."/>
            <person name="Lapidus A."/>
        </authorList>
    </citation>
    <scope>NUCLEOTIDE SEQUENCE [LARGE SCALE GENOMIC DNA]</scope>
    <source>
        <strain evidence="14">ATCC BAA-8 / DSM 12333 / NBRC 16432</strain>
    </source>
</reference>
<dbReference type="InterPro" id="IPR035277">
    <property type="entry name" value="MalF_N"/>
</dbReference>
<keyword evidence="6 9" id="KW-0812">Transmembrane</keyword>
<feature type="domain" description="ABC transmembrane type-1" evidence="12">
    <location>
        <begin position="311"/>
        <end position="535"/>
    </location>
</feature>
<keyword evidence="14" id="KW-1185">Reference proteome</keyword>
<keyword evidence="8 9" id="KW-0472">Membrane</keyword>
<keyword evidence="7 9" id="KW-1133">Transmembrane helix</keyword>
<comment type="subcellular location">
    <subcellularLocation>
        <location evidence="1 9">Cell membrane</location>
        <topology evidence="1 9">Multi-pass membrane protein</topology>
    </subcellularLocation>
</comment>
<dbReference type="CDD" id="cd06261">
    <property type="entry name" value="TM_PBP2"/>
    <property type="match status" value="1"/>
</dbReference>
<evidence type="ECO:0000256" key="7">
    <source>
        <dbReference type="ARBA" id="ARBA00022989"/>
    </source>
</evidence>
<evidence type="ECO:0000256" key="10">
    <source>
        <dbReference type="RuleBase" id="RU367050"/>
    </source>
</evidence>
<evidence type="ECO:0000259" key="12">
    <source>
        <dbReference type="PROSITE" id="PS50928"/>
    </source>
</evidence>
<evidence type="ECO:0000256" key="3">
    <source>
        <dbReference type="ARBA" id="ARBA00022448"/>
    </source>
</evidence>
<evidence type="ECO:0000256" key="1">
    <source>
        <dbReference type="ARBA" id="ARBA00004651"/>
    </source>
</evidence>
<evidence type="ECO:0000256" key="4">
    <source>
        <dbReference type="ARBA" id="ARBA00022475"/>
    </source>
</evidence>
<dbReference type="Pfam" id="PF16296">
    <property type="entry name" value="TM_PBP2_N"/>
    <property type="match status" value="1"/>
</dbReference>
<dbReference type="STRING" id="471853.Bcav_3078"/>
<dbReference type="Gene3D" id="1.20.58.370">
    <property type="entry name" value="MalF N-terminal region-like"/>
    <property type="match status" value="1"/>
</dbReference>
<dbReference type="AlphaFoldDB" id="C5BZZ2"/>
<feature type="transmembrane region" description="Helical" evidence="9">
    <location>
        <begin position="65"/>
        <end position="83"/>
    </location>
</feature>
<evidence type="ECO:0000256" key="2">
    <source>
        <dbReference type="ARBA" id="ARBA00009047"/>
    </source>
</evidence>
<evidence type="ECO:0000313" key="13">
    <source>
        <dbReference type="EMBL" id="ACQ81322.1"/>
    </source>
</evidence>